<dbReference type="RefSeq" id="XP_005718779.1">
    <property type="nucleotide sequence ID" value="XM_005718722.1"/>
</dbReference>
<evidence type="ECO:0000313" key="1">
    <source>
        <dbReference type="EMBL" id="CDF38874.1"/>
    </source>
</evidence>
<keyword evidence="2" id="KW-1185">Reference proteome</keyword>
<organism evidence="1 2">
    <name type="scientific">Chondrus crispus</name>
    <name type="common">Carrageen Irish moss</name>
    <name type="synonym">Polymorpha crispa</name>
    <dbReference type="NCBI Taxonomy" id="2769"/>
    <lineage>
        <taxon>Eukaryota</taxon>
        <taxon>Rhodophyta</taxon>
        <taxon>Florideophyceae</taxon>
        <taxon>Rhodymeniophycidae</taxon>
        <taxon>Gigartinales</taxon>
        <taxon>Gigartinaceae</taxon>
        <taxon>Chondrus</taxon>
    </lineage>
</organism>
<sequence length="140" mass="16032">MFSFFSQNICLSRRVMNSSASPHGISQKRGPECLYARQAIAIVRDGKVNQAFLSQFIWRAASVQLKISSILPENPQRAACTGCSLLTHRRLPRTEKNLARHSTLYRLLPRRSGNVYPAEVAFPVLERHRKMRKPLRTTRL</sequence>
<proteinExistence type="predicted"/>
<reference evidence="2" key="1">
    <citation type="journal article" date="2013" name="Proc. Natl. Acad. Sci. U.S.A.">
        <title>Genome structure and metabolic features in the red seaweed Chondrus crispus shed light on evolution of the Archaeplastida.</title>
        <authorList>
            <person name="Collen J."/>
            <person name="Porcel B."/>
            <person name="Carre W."/>
            <person name="Ball S.G."/>
            <person name="Chaparro C."/>
            <person name="Tonon T."/>
            <person name="Barbeyron T."/>
            <person name="Michel G."/>
            <person name="Noel B."/>
            <person name="Valentin K."/>
            <person name="Elias M."/>
            <person name="Artiguenave F."/>
            <person name="Arun A."/>
            <person name="Aury J.M."/>
            <person name="Barbosa-Neto J.F."/>
            <person name="Bothwell J.H."/>
            <person name="Bouget F.Y."/>
            <person name="Brillet L."/>
            <person name="Cabello-Hurtado F."/>
            <person name="Capella-Gutierrez S."/>
            <person name="Charrier B."/>
            <person name="Cladiere L."/>
            <person name="Cock J.M."/>
            <person name="Coelho S.M."/>
            <person name="Colleoni C."/>
            <person name="Czjzek M."/>
            <person name="Da Silva C."/>
            <person name="Delage L."/>
            <person name="Denoeud F."/>
            <person name="Deschamps P."/>
            <person name="Dittami S.M."/>
            <person name="Gabaldon T."/>
            <person name="Gachon C.M."/>
            <person name="Groisillier A."/>
            <person name="Herve C."/>
            <person name="Jabbari K."/>
            <person name="Katinka M."/>
            <person name="Kloareg B."/>
            <person name="Kowalczyk N."/>
            <person name="Labadie K."/>
            <person name="Leblanc C."/>
            <person name="Lopez P.J."/>
            <person name="McLachlan D.H."/>
            <person name="Meslet-Cladiere L."/>
            <person name="Moustafa A."/>
            <person name="Nehr Z."/>
            <person name="Nyvall Collen P."/>
            <person name="Panaud O."/>
            <person name="Partensky F."/>
            <person name="Poulain J."/>
            <person name="Rensing S.A."/>
            <person name="Rousvoal S."/>
            <person name="Samson G."/>
            <person name="Symeonidi A."/>
            <person name="Weissenbach J."/>
            <person name="Zambounis A."/>
            <person name="Wincker P."/>
            <person name="Boyen C."/>
        </authorList>
    </citation>
    <scope>NUCLEOTIDE SEQUENCE [LARGE SCALE GENOMIC DNA]</scope>
    <source>
        <strain evidence="2">cv. Stackhouse</strain>
    </source>
</reference>
<accession>R7QLB3</accession>
<dbReference type="KEGG" id="ccp:CHC_T00006365001"/>
<evidence type="ECO:0000313" key="2">
    <source>
        <dbReference type="Proteomes" id="UP000012073"/>
    </source>
</evidence>
<dbReference type="EMBL" id="HG001975">
    <property type="protein sequence ID" value="CDF38874.1"/>
    <property type="molecule type" value="Genomic_DNA"/>
</dbReference>
<dbReference type="AlphaFoldDB" id="R7QLB3"/>
<name>R7QLB3_CHOCR</name>
<dbReference type="Proteomes" id="UP000012073">
    <property type="component" value="Unassembled WGS sequence"/>
</dbReference>
<gene>
    <name evidence="1" type="ORF">CHC_T00006365001</name>
</gene>
<protein>
    <submittedName>
        <fullName evidence="1">Uncharacterized protein</fullName>
    </submittedName>
</protein>
<dbReference type="GeneID" id="17326495"/>
<dbReference type="Gramene" id="CDF38874">
    <property type="protein sequence ID" value="CDF38874"/>
    <property type="gene ID" value="CHC_T00006365001"/>
</dbReference>